<dbReference type="PANTHER" id="PTHR43537">
    <property type="entry name" value="TRANSCRIPTIONAL REGULATOR, GNTR FAMILY"/>
    <property type="match status" value="1"/>
</dbReference>
<comment type="caution">
    <text evidence="6">The sequence shown here is derived from an EMBL/GenBank/DDBJ whole genome shotgun (WGS) entry which is preliminary data.</text>
</comment>
<dbReference type="InterPro" id="IPR008920">
    <property type="entry name" value="TF_FadR/GntR_C"/>
</dbReference>
<dbReference type="AlphaFoldDB" id="A0AAJ3TY08"/>
<evidence type="ECO:0000256" key="4">
    <source>
        <dbReference type="SAM" id="Coils"/>
    </source>
</evidence>
<evidence type="ECO:0000256" key="1">
    <source>
        <dbReference type="ARBA" id="ARBA00023015"/>
    </source>
</evidence>
<evidence type="ECO:0000259" key="5">
    <source>
        <dbReference type="PROSITE" id="PS50949"/>
    </source>
</evidence>
<dbReference type="GO" id="GO:0003677">
    <property type="term" value="F:DNA binding"/>
    <property type="evidence" value="ECO:0007669"/>
    <property type="project" value="UniProtKB-KW"/>
</dbReference>
<dbReference type="InterPro" id="IPR011711">
    <property type="entry name" value="GntR_C"/>
</dbReference>
<feature type="coiled-coil region" evidence="4">
    <location>
        <begin position="110"/>
        <end position="137"/>
    </location>
</feature>
<keyword evidence="2" id="KW-0238">DNA-binding</keyword>
<dbReference type="InterPro" id="IPR000524">
    <property type="entry name" value="Tscrpt_reg_HTH_GntR"/>
</dbReference>
<organism evidence="6 7">
    <name type="scientific">Mycobacterium saskatchewanense</name>
    <dbReference type="NCBI Taxonomy" id="220927"/>
    <lineage>
        <taxon>Bacteria</taxon>
        <taxon>Bacillati</taxon>
        <taxon>Actinomycetota</taxon>
        <taxon>Actinomycetes</taxon>
        <taxon>Mycobacteriales</taxon>
        <taxon>Mycobacteriaceae</taxon>
        <taxon>Mycobacterium</taxon>
        <taxon>Mycobacterium simiae complex</taxon>
    </lineage>
</organism>
<dbReference type="SMART" id="SM00895">
    <property type="entry name" value="FCD"/>
    <property type="match status" value="1"/>
</dbReference>
<dbReference type="InterPro" id="IPR036390">
    <property type="entry name" value="WH_DNA-bd_sf"/>
</dbReference>
<dbReference type="PROSITE" id="PS50949">
    <property type="entry name" value="HTH_GNTR"/>
    <property type="match status" value="1"/>
</dbReference>
<keyword evidence="3" id="KW-0804">Transcription</keyword>
<keyword evidence="1" id="KW-0805">Transcription regulation</keyword>
<dbReference type="Pfam" id="PF07729">
    <property type="entry name" value="FCD"/>
    <property type="match status" value="1"/>
</dbReference>
<dbReference type="SMART" id="SM00345">
    <property type="entry name" value="HTH_GNTR"/>
    <property type="match status" value="1"/>
</dbReference>
<proteinExistence type="predicted"/>
<dbReference type="EMBL" id="LQPR01000012">
    <property type="protein sequence ID" value="ORW73865.1"/>
    <property type="molecule type" value="Genomic_DNA"/>
</dbReference>
<accession>A0AAJ3TY08</accession>
<keyword evidence="4" id="KW-0175">Coiled coil</keyword>
<evidence type="ECO:0000313" key="7">
    <source>
        <dbReference type="Proteomes" id="UP000193387"/>
    </source>
</evidence>
<keyword evidence="7" id="KW-1185">Reference proteome</keyword>
<reference evidence="6 7" key="1">
    <citation type="submission" date="2016-01" db="EMBL/GenBank/DDBJ databases">
        <title>The new phylogeny of the genus Mycobacterium.</title>
        <authorList>
            <person name="Tarcisio F."/>
            <person name="Conor M."/>
            <person name="Antonella G."/>
            <person name="Elisabetta G."/>
            <person name="Giulia F.S."/>
            <person name="Sara T."/>
            <person name="Anna F."/>
            <person name="Clotilde B."/>
            <person name="Roberto B."/>
            <person name="Veronica D.S."/>
            <person name="Fabio R."/>
            <person name="Monica P."/>
            <person name="Olivier J."/>
            <person name="Enrico T."/>
            <person name="Nicola S."/>
        </authorList>
    </citation>
    <scope>NUCLEOTIDE SEQUENCE [LARGE SCALE GENOMIC DNA]</scope>
    <source>
        <strain evidence="6 7">DSM 44616</strain>
    </source>
</reference>
<gene>
    <name evidence="6" type="ORF">AWC23_00710</name>
</gene>
<dbReference type="Gene3D" id="1.20.120.530">
    <property type="entry name" value="GntR ligand-binding domain-like"/>
    <property type="match status" value="1"/>
</dbReference>
<dbReference type="InterPro" id="IPR036388">
    <property type="entry name" value="WH-like_DNA-bd_sf"/>
</dbReference>
<dbReference type="SUPFAM" id="SSF48008">
    <property type="entry name" value="GntR ligand-binding domain-like"/>
    <property type="match status" value="1"/>
</dbReference>
<dbReference type="Pfam" id="PF00392">
    <property type="entry name" value="GntR"/>
    <property type="match status" value="1"/>
</dbReference>
<sequence length="230" mass="25552">MNPPISTQPRSRRPLRRAQLSDEVAGRLRAAIMAGKLRAGTFIRLDETAAELGVSITPVREALLKLRGEGMVQLEPHRGHVVLPLTRQDIEDIFWLQATIARELAAAATEHITEAQINELERINDALEAAVGSADAETIAGIEFAFHRVFNQASGRIKLAWFLLNAARYMPVLVYAGDPHWGAAAIDNHRRLIAALRQRDAVAVIEHTVWQFTDAAGRLTEMRDRLGIFD</sequence>
<dbReference type="Proteomes" id="UP000193387">
    <property type="component" value="Unassembled WGS sequence"/>
</dbReference>
<feature type="domain" description="HTH gntR-type" evidence="5">
    <location>
        <begin position="18"/>
        <end position="85"/>
    </location>
</feature>
<evidence type="ECO:0000313" key="6">
    <source>
        <dbReference type="EMBL" id="ORW73865.1"/>
    </source>
</evidence>
<name>A0AAJ3TY08_9MYCO</name>
<dbReference type="GO" id="GO:0003700">
    <property type="term" value="F:DNA-binding transcription factor activity"/>
    <property type="evidence" value="ECO:0007669"/>
    <property type="project" value="InterPro"/>
</dbReference>
<dbReference type="SUPFAM" id="SSF46785">
    <property type="entry name" value="Winged helix' DNA-binding domain"/>
    <property type="match status" value="1"/>
</dbReference>
<evidence type="ECO:0000256" key="2">
    <source>
        <dbReference type="ARBA" id="ARBA00023125"/>
    </source>
</evidence>
<dbReference type="PANTHER" id="PTHR43537:SF24">
    <property type="entry name" value="GLUCONATE OPERON TRANSCRIPTIONAL REPRESSOR"/>
    <property type="match status" value="1"/>
</dbReference>
<protein>
    <submittedName>
        <fullName evidence="6">GntR family transcriptional regulator</fullName>
    </submittedName>
</protein>
<dbReference type="Gene3D" id="1.10.10.10">
    <property type="entry name" value="Winged helix-like DNA-binding domain superfamily/Winged helix DNA-binding domain"/>
    <property type="match status" value="1"/>
</dbReference>
<dbReference type="RefSeq" id="WP_085254389.1">
    <property type="nucleotide sequence ID" value="NZ_AP022573.1"/>
</dbReference>
<evidence type="ECO:0000256" key="3">
    <source>
        <dbReference type="ARBA" id="ARBA00023163"/>
    </source>
</evidence>